<dbReference type="GO" id="GO:0010181">
    <property type="term" value="F:FMN binding"/>
    <property type="evidence" value="ECO:0007669"/>
    <property type="project" value="TreeGrafter"/>
</dbReference>
<dbReference type="Proteomes" id="UP000292648">
    <property type="component" value="Unassembled WGS sequence"/>
</dbReference>
<dbReference type="Gene3D" id="3.30.450.20">
    <property type="entry name" value="PAS domain"/>
    <property type="match status" value="1"/>
</dbReference>
<proteinExistence type="predicted"/>
<dbReference type="GO" id="GO:0005829">
    <property type="term" value="C:cytosol"/>
    <property type="evidence" value="ECO:0007669"/>
    <property type="project" value="TreeGrafter"/>
</dbReference>
<dbReference type="InterPro" id="IPR029039">
    <property type="entry name" value="Flavoprotein-like_sf"/>
</dbReference>
<feature type="region of interest" description="Disordered" evidence="1">
    <location>
        <begin position="368"/>
        <end position="441"/>
    </location>
</feature>
<evidence type="ECO:0000259" key="2">
    <source>
        <dbReference type="Pfam" id="PF03358"/>
    </source>
</evidence>
<dbReference type="PANTHER" id="PTHR30543:SF21">
    <property type="entry name" value="NAD(P)H-DEPENDENT FMN REDUCTASE LOT6"/>
    <property type="match status" value="1"/>
</dbReference>
<dbReference type="InterPro" id="IPR050712">
    <property type="entry name" value="NAD(P)H-dep_reductase"/>
</dbReference>
<dbReference type="EMBL" id="SEHH01000082">
    <property type="protein sequence ID" value="TBX40128.1"/>
    <property type="molecule type" value="Genomic_DNA"/>
</dbReference>
<name>A0A4Q9Y431_9LACO</name>
<evidence type="ECO:0000256" key="1">
    <source>
        <dbReference type="SAM" id="MobiDB-lite"/>
    </source>
</evidence>
<evidence type="ECO:0000313" key="3">
    <source>
        <dbReference type="EMBL" id="TBX40128.1"/>
    </source>
</evidence>
<evidence type="ECO:0000313" key="4">
    <source>
        <dbReference type="Proteomes" id="UP000292648"/>
    </source>
</evidence>
<dbReference type="InterPro" id="IPR005025">
    <property type="entry name" value="FMN_Rdtase-like_dom"/>
</dbReference>
<dbReference type="Gene3D" id="3.40.50.360">
    <property type="match status" value="1"/>
</dbReference>
<dbReference type="GO" id="GO:0016491">
    <property type="term" value="F:oxidoreductase activity"/>
    <property type="evidence" value="ECO:0007669"/>
    <property type="project" value="InterPro"/>
</dbReference>
<reference evidence="3 4" key="1">
    <citation type="submission" date="2019-01" db="EMBL/GenBank/DDBJ databases">
        <title>Draft genome sequence of Lactobacillus paraplantarum OSY-TC318, a Producer of the novel lantibiotic Paraplantaracin TC318.</title>
        <authorList>
            <person name="Hussein W.E."/>
            <person name="Huang E."/>
            <person name="Yousef A.E."/>
        </authorList>
    </citation>
    <scope>NUCLEOTIDE SEQUENCE [LARGE SCALE GENOMIC DNA]</scope>
    <source>
        <strain evidence="3 4">OSY-TC318</strain>
    </source>
</reference>
<dbReference type="Pfam" id="PF13596">
    <property type="entry name" value="PAS_10"/>
    <property type="match status" value="1"/>
</dbReference>
<dbReference type="AlphaFoldDB" id="A0A4Q9Y431"/>
<organism evidence="3 4">
    <name type="scientific">Lactiplantibacillus paraplantarum</name>
    <dbReference type="NCBI Taxonomy" id="60520"/>
    <lineage>
        <taxon>Bacteria</taxon>
        <taxon>Bacillati</taxon>
        <taxon>Bacillota</taxon>
        <taxon>Bacilli</taxon>
        <taxon>Lactobacillales</taxon>
        <taxon>Lactobacillaceae</taxon>
        <taxon>Lactiplantibacillus</taxon>
    </lineage>
</organism>
<dbReference type="SUPFAM" id="SSF52218">
    <property type="entry name" value="Flavoproteins"/>
    <property type="match status" value="1"/>
</dbReference>
<feature type="domain" description="NADPH-dependent FMN reductase-like" evidence="2">
    <location>
        <begin position="1"/>
        <end position="146"/>
    </location>
</feature>
<dbReference type="PANTHER" id="PTHR30543">
    <property type="entry name" value="CHROMATE REDUCTASE"/>
    <property type="match status" value="1"/>
</dbReference>
<accession>A0A4Q9Y431</accession>
<protein>
    <submittedName>
        <fullName evidence="3">NADPH-dependent oxidoreductase</fullName>
    </submittedName>
</protein>
<comment type="caution">
    <text evidence="3">The sequence shown here is derived from an EMBL/GenBank/DDBJ whole genome shotgun (WGS) entry which is preliminary data.</text>
</comment>
<gene>
    <name evidence="3" type="ORF">EUZ87_11425</name>
</gene>
<sequence>MKLVGIAGSIEDKSYNRLLLKFIANHFSDMVDIEILDIQDVPMFNQSDDQTEGEAVQYLKRKIMQADGVIIATPEHNHTITAALKSVIEWLSFKIHPMSGKPVLIVGASYYDQGSSRAQLNLRQILESPGVDAVVMPGNEFLLGEVKQAFDDQNNLKDPRTVSFLQETLGKFLKFVKMVNAMDAEAHADDWKNEDLEAKGEVDTTIKGVDMHAADWVEQAAAKTHAAEGDDYVKLDRGVLTVKQLNWFLNSMPMELTYADANNQFLYYNHQMDGDKMLASRTPAQAGNPLADCHPKRAVPGVKRAVHMLRTGETDLFKLPVPGIPNKYVMHYYQALHDDKGEYKGINEFVLDLLPIVKYYLKQTGQMLAPDPDAKTDAVSGASSKAKTPKPDDVSGASVDTDVEPAVDDVSGASADTEAAPVPPTKPATPEVDSVSGASAK</sequence>
<dbReference type="Pfam" id="PF03358">
    <property type="entry name" value="FMN_red"/>
    <property type="match status" value="1"/>
</dbReference>